<dbReference type="SUPFAM" id="SSF49503">
    <property type="entry name" value="Cupredoxins"/>
    <property type="match status" value="3"/>
</dbReference>
<gene>
    <name evidence="9" type="ORF">SODALDRAFT_329799</name>
</gene>
<evidence type="ECO:0000313" key="9">
    <source>
        <dbReference type="EMBL" id="ROT34546.1"/>
    </source>
</evidence>
<dbReference type="CDD" id="cd13880">
    <property type="entry name" value="CuRO_2_MaLCC_like"/>
    <property type="match status" value="1"/>
</dbReference>
<dbReference type="InterPro" id="IPR011707">
    <property type="entry name" value="Cu-oxidase-like_N"/>
</dbReference>
<evidence type="ECO:0000256" key="1">
    <source>
        <dbReference type="ARBA" id="ARBA00010609"/>
    </source>
</evidence>
<dbReference type="Gene3D" id="2.60.40.420">
    <property type="entry name" value="Cupredoxins - blue copper proteins"/>
    <property type="match status" value="3"/>
</dbReference>
<evidence type="ECO:0000259" key="6">
    <source>
        <dbReference type="Pfam" id="PF00394"/>
    </source>
</evidence>
<feature type="domain" description="Plastocyanin-like" evidence="6">
    <location>
        <begin position="186"/>
        <end position="321"/>
    </location>
</feature>
<feature type="signal peptide" evidence="5">
    <location>
        <begin position="1"/>
        <end position="21"/>
    </location>
</feature>
<evidence type="ECO:0000259" key="7">
    <source>
        <dbReference type="Pfam" id="PF07731"/>
    </source>
</evidence>
<dbReference type="InterPro" id="IPR045087">
    <property type="entry name" value="Cu-oxidase_fam"/>
</dbReference>
<proteinExistence type="inferred from homology"/>
<dbReference type="RefSeq" id="XP_028462352.1">
    <property type="nucleotide sequence ID" value="XM_028611046.1"/>
</dbReference>
<dbReference type="InterPro" id="IPR001117">
    <property type="entry name" value="Cu-oxidase_2nd"/>
</dbReference>
<evidence type="ECO:0000256" key="3">
    <source>
        <dbReference type="ARBA" id="ARBA00023002"/>
    </source>
</evidence>
<feature type="chain" id="PRO_5018119797" evidence="5">
    <location>
        <begin position="22"/>
        <end position="594"/>
    </location>
</feature>
<dbReference type="CDD" id="cd13854">
    <property type="entry name" value="CuRO_1_MaLCC_like"/>
    <property type="match status" value="1"/>
</dbReference>
<dbReference type="FunFam" id="2.60.40.420:FF:000021">
    <property type="entry name" value="Extracellular dihydrogeodin oxidase/laccase"/>
    <property type="match status" value="1"/>
</dbReference>
<dbReference type="EMBL" id="ML119069">
    <property type="protein sequence ID" value="ROT34546.1"/>
    <property type="molecule type" value="Genomic_DNA"/>
</dbReference>
<accession>A0A3N2PJQ5</accession>
<evidence type="ECO:0000256" key="2">
    <source>
        <dbReference type="ARBA" id="ARBA00022723"/>
    </source>
</evidence>
<dbReference type="OrthoDB" id="2121828at2759"/>
<dbReference type="GO" id="GO:0016491">
    <property type="term" value="F:oxidoreductase activity"/>
    <property type="evidence" value="ECO:0007669"/>
    <property type="project" value="UniProtKB-KW"/>
</dbReference>
<name>A0A3N2PJQ5_SODAK</name>
<keyword evidence="2" id="KW-0479">Metal-binding</keyword>
<organism evidence="9 10">
    <name type="scientific">Sodiomyces alkalinus (strain CBS 110278 / VKM F-3762 / F11)</name>
    <name type="common">Alkaliphilic filamentous fungus</name>
    <dbReference type="NCBI Taxonomy" id="1314773"/>
    <lineage>
        <taxon>Eukaryota</taxon>
        <taxon>Fungi</taxon>
        <taxon>Dikarya</taxon>
        <taxon>Ascomycota</taxon>
        <taxon>Pezizomycotina</taxon>
        <taxon>Sordariomycetes</taxon>
        <taxon>Hypocreomycetidae</taxon>
        <taxon>Glomerellales</taxon>
        <taxon>Plectosphaerellaceae</taxon>
        <taxon>Sodiomyces</taxon>
    </lineage>
</organism>
<evidence type="ECO:0000313" key="10">
    <source>
        <dbReference type="Proteomes" id="UP000272025"/>
    </source>
</evidence>
<keyword evidence="3" id="KW-0560">Oxidoreductase</keyword>
<reference evidence="9 10" key="1">
    <citation type="journal article" date="2018" name="Mol. Ecol.">
        <title>The obligate alkalophilic soda-lake fungus Sodiomyces alkalinus has shifted to a protein diet.</title>
        <authorList>
            <person name="Grum-Grzhimaylo A.A."/>
            <person name="Falkoski D.L."/>
            <person name="van den Heuvel J."/>
            <person name="Valero-Jimenez C.A."/>
            <person name="Min B."/>
            <person name="Choi I.G."/>
            <person name="Lipzen A."/>
            <person name="Daum C.G."/>
            <person name="Aanen D.K."/>
            <person name="Tsang A."/>
            <person name="Henrissat B."/>
            <person name="Bilanenko E.N."/>
            <person name="de Vries R.P."/>
            <person name="van Kan J.A.L."/>
            <person name="Grigoriev I.V."/>
            <person name="Debets A.J.M."/>
        </authorList>
    </citation>
    <scope>NUCLEOTIDE SEQUENCE [LARGE SCALE GENOMIC DNA]</scope>
    <source>
        <strain evidence="9 10">F11</strain>
    </source>
</reference>
<dbReference type="AlphaFoldDB" id="A0A3N2PJQ5"/>
<dbReference type="Pfam" id="PF00394">
    <property type="entry name" value="Cu-oxidase"/>
    <property type="match status" value="1"/>
</dbReference>
<dbReference type="GeneID" id="39579524"/>
<dbReference type="Pfam" id="PF07731">
    <property type="entry name" value="Cu-oxidase_2"/>
    <property type="match status" value="1"/>
</dbReference>
<evidence type="ECO:0000256" key="5">
    <source>
        <dbReference type="SAM" id="SignalP"/>
    </source>
</evidence>
<comment type="similarity">
    <text evidence="1">Belongs to the multicopper oxidase family.</text>
</comment>
<dbReference type="CDD" id="cd13901">
    <property type="entry name" value="CuRO_3_MaLCC_like"/>
    <property type="match status" value="1"/>
</dbReference>
<feature type="domain" description="Plastocyanin-like" evidence="8">
    <location>
        <begin position="61"/>
        <end position="176"/>
    </location>
</feature>
<evidence type="ECO:0000256" key="4">
    <source>
        <dbReference type="ARBA" id="ARBA00023008"/>
    </source>
</evidence>
<sequence>MTITKSLALFLALGHQTLVDATCCVHSQERRDCWKKGIDIHSDPDFVIPEGRLREYELTISNELINPDGYWKNATVFNGTYPGPLIEADWGDTLRIIIHNNLTNYNGTAVHWHGIRQQNTVWEDGVPGVTQCPSKPGTSQVYEFQARQYGTSWYHSHFGLQYSNGAYGPLVIHGPSSANWDVDLGPWILSDWYHDDAFSLIWREFFTDRAPIPNSMVLNGKGVFDCDPQSDPHCSGDGELFDVTFEPGTRYKIGLVNTGSLLTETFWIDGHNFTVISNDFVQIEPFETDVINIGIGQRYEIIVEANADLANGTNFWINAHYCDMPDLMEKHVGIVRYDSSDKSDPITGPPAHLDYGCSDPGPDELVPVVPKQVGRRVNDMEPADYLKIGLEGWPNASDPNSLIRKWALGSGPMYSDWREPSVKRLTLNSGDEAQFPPDSEPMHIDFETGEWVYLVIENNHEMPIGNPPRVIPRSVHPIHMHGHDVYVLAQGKGRFNESVVPNLDNPPRRDVANCPIYGYLWIAFPVDNPGAWLLHCHIAWHSSAGFSIQLLEQTSKIIPLMEEAGALTEMEERCAEWKDYYENEHPDRGNQVDV</sequence>
<dbReference type="InterPro" id="IPR011706">
    <property type="entry name" value="Cu-oxidase_C"/>
</dbReference>
<keyword evidence="5" id="KW-0732">Signal</keyword>
<evidence type="ECO:0000259" key="8">
    <source>
        <dbReference type="Pfam" id="PF07732"/>
    </source>
</evidence>
<dbReference type="Pfam" id="PF07732">
    <property type="entry name" value="Cu-oxidase_3"/>
    <property type="match status" value="1"/>
</dbReference>
<keyword evidence="4" id="KW-0186">Copper</keyword>
<dbReference type="InterPro" id="IPR008972">
    <property type="entry name" value="Cupredoxin"/>
</dbReference>
<dbReference type="GO" id="GO:0005507">
    <property type="term" value="F:copper ion binding"/>
    <property type="evidence" value="ECO:0007669"/>
    <property type="project" value="InterPro"/>
</dbReference>
<feature type="domain" description="Plastocyanin-like" evidence="7">
    <location>
        <begin position="421"/>
        <end position="554"/>
    </location>
</feature>
<dbReference type="PANTHER" id="PTHR11709:SF71">
    <property type="entry name" value="OXIDOREDUCTASE TPCJ"/>
    <property type="match status" value="1"/>
</dbReference>
<protein>
    <submittedName>
        <fullName evidence="9">Dihydrogeodin oxidase</fullName>
    </submittedName>
</protein>
<dbReference type="STRING" id="1314773.A0A3N2PJQ5"/>
<dbReference type="Proteomes" id="UP000272025">
    <property type="component" value="Unassembled WGS sequence"/>
</dbReference>
<dbReference type="PANTHER" id="PTHR11709">
    <property type="entry name" value="MULTI-COPPER OXIDASE"/>
    <property type="match status" value="1"/>
</dbReference>
<keyword evidence="10" id="KW-1185">Reference proteome</keyword>